<keyword evidence="4" id="KW-1185">Reference proteome</keyword>
<accession>A0A364XWK3</accession>
<feature type="chain" id="PRO_5017040565" description="PKD/Chitinase domain-containing protein" evidence="1">
    <location>
        <begin position="27"/>
        <end position="670"/>
    </location>
</feature>
<proteinExistence type="predicted"/>
<dbReference type="InterPro" id="IPR035986">
    <property type="entry name" value="PKD_dom_sf"/>
</dbReference>
<dbReference type="EMBL" id="QMFY01000015">
    <property type="protein sequence ID" value="RAV98749.1"/>
    <property type="molecule type" value="Genomic_DNA"/>
</dbReference>
<dbReference type="Pfam" id="PF22352">
    <property type="entry name" value="K319L-like_PKD"/>
    <property type="match status" value="3"/>
</dbReference>
<dbReference type="SUPFAM" id="SSF53474">
    <property type="entry name" value="alpha/beta-Hydrolases"/>
    <property type="match status" value="1"/>
</dbReference>
<organism evidence="3 4">
    <name type="scientific">Pseudochryseolinea flava</name>
    <dbReference type="NCBI Taxonomy" id="2059302"/>
    <lineage>
        <taxon>Bacteria</taxon>
        <taxon>Pseudomonadati</taxon>
        <taxon>Bacteroidota</taxon>
        <taxon>Cytophagia</taxon>
        <taxon>Cytophagales</taxon>
        <taxon>Fulvivirgaceae</taxon>
        <taxon>Pseudochryseolinea</taxon>
    </lineage>
</organism>
<dbReference type="PANTHER" id="PTHR46182:SF2">
    <property type="entry name" value="FI19480P1"/>
    <property type="match status" value="1"/>
</dbReference>
<dbReference type="SUPFAM" id="SSF49299">
    <property type="entry name" value="PKD domain"/>
    <property type="match status" value="3"/>
</dbReference>
<comment type="caution">
    <text evidence="3">The sequence shown here is derived from an EMBL/GenBank/DDBJ whole genome shotgun (WGS) entry which is preliminary data.</text>
</comment>
<dbReference type="InterPro" id="IPR029058">
    <property type="entry name" value="AB_hydrolase_fold"/>
</dbReference>
<dbReference type="AlphaFoldDB" id="A0A364XWK3"/>
<gene>
    <name evidence="3" type="ORF">DQQ10_22290</name>
</gene>
<dbReference type="InterPro" id="IPR029865">
    <property type="entry name" value="KIAA0319-like"/>
</dbReference>
<name>A0A364XWK3_9BACT</name>
<dbReference type="PANTHER" id="PTHR46182">
    <property type="entry name" value="FI19480P1"/>
    <property type="match status" value="1"/>
</dbReference>
<feature type="signal peptide" evidence="1">
    <location>
        <begin position="1"/>
        <end position="26"/>
    </location>
</feature>
<evidence type="ECO:0000313" key="4">
    <source>
        <dbReference type="Proteomes" id="UP000251889"/>
    </source>
</evidence>
<dbReference type="Gene3D" id="3.40.50.1820">
    <property type="entry name" value="alpha/beta hydrolase"/>
    <property type="match status" value="1"/>
</dbReference>
<keyword evidence="1" id="KW-0732">Signal</keyword>
<protein>
    <recommendedName>
        <fullName evidence="2">PKD/Chitinase domain-containing protein</fullName>
    </recommendedName>
</protein>
<dbReference type="Proteomes" id="UP000251889">
    <property type="component" value="Unassembled WGS sequence"/>
</dbReference>
<dbReference type="OrthoDB" id="9764953at2"/>
<dbReference type="GO" id="GO:0016020">
    <property type="term" value="C:membrane"/>
    <property type="evidence" value="ECO:0007669"/>
    <property type="project" value="TreeGrafter"/>
</dbReference>
<dbReference type="InterPro" id="IPR026444">
    <property type="entry name" value="Secre_tail"/>
</dbReference>
<dbReference type="RefSeq" id="WP_112749146.1">
    <property type="nucleotide sequence ID" value="NZ_QMFY01000015.1"/>
</dbReference>
<dbReference type="SMART" id="SM00089">
    <property type="entry name" value="PKD"/>
    <property type="match status" value="3"/>
</dbReference>
<sequence length="670" mass="71441">MPKPVQSTFKMLPFLLFLFASVIAQGQDPQKAKMTPDGRGFLEYLPSGYASSSSKYPAIIFLHGSGERGTGSASDLEKVKRNGPPKYIAEGHNMCFTVNGKTECFVVLSPQTIDWSWKHDVIPFIKWAVANYKIDPDRIFVTGLSMGGEGAWLTSGLDDNNPNLLAGIAVMAGRGTLEHGINTALRKINVWAFHGDADTALGIGGGLLPITGMLNLSANPSPLWTVYPGVGHGGCWDRAYRTDHTYHNPNVYEWFLTKRRNGAPVPQPPPPISNPDPPVANAGADKTITLPTANTSFTASATADGEVSSYNWTKVSGPSVTLSNTATNTLFVSNAQSGTYVFRVVVKDNHNLQGQDDVQLTVKSSGTPNVTPTVNAGADKTILLPSSSAQFTATAKDSDGSIVSYAWTKVSGGSITMSSTTSQTLKLTQALAGTYSFKITVTDNKGATSSDVVDLVVNTTSNTNQSPVVSAGEKKYIYLPTNYASFTATALDPDGSIVSYQWTKIGGGTITMSGATTAKLSLSNAVECTYVFQVTVKDNKGATASSIVRLAVKPGITNTSARMSTEVSSADETSVEESLFEFGVGQNYPNPFSASTTIPFTLDRDQHVVLKIFNEKGIEVATILNEELSAGEHTVEVSSDKIATTGNISGTYYYKLMSGEKIVTHRMVVK</sequence>
<feature type="domain" description="PKD/Chitinase" evidence="2">
    <location>
        <begin position="279"/>
        <end position="365"/>
    </location>
</feature>
<dbReference type="InterPro" id="IPR022409">
    <property type="entry name" value="PKD/Chitinase_dom"/>
</dbReference>
<feature type="domain" description="PKD/Chitinase" evidence="2">
    <location>
        <begin position="468"/>
        <end position="555"/>
    </location>
</feature>
<dbReference type="Gene3D" id="2.60.40.10">
    <property type="entry name" value="Immunoglobulins"/>
    <property type="match status" value="3"/>
</dbReference>
<dbReference type="GO" id="GO:0031410">
    <property type="term" value="C:cytoplasmic vesicle"/>
    <property type="evidence" value="ECO:0007669"/>
    <property type="project" value="TreeGrafter"/>
</dbReference>
<dbReference type="CDD" id="cd00146">
    <property type="entry name" value="PKD"/>
    <property type="match status" value="2"/>
</dbReference>
<feature type="domain" description="PKD/Chitinase" evidence="2">
    <location>
        <begin position="373"/>
        <end position="460"/>
    </location>
</feature>
<evidence type="ECO:0000313" key="3">
    <source>
        <dbReference type="EMBL" id="RAV98749.1"/>
    </source>
</evidence>
<evidence type="ECO:0000259" key="2">
    <source>
        <dbReference type="SMART" id="SM00089"/>
    </source>
</evidence>
<dbReference type="InterPro" id="IPR013783">
    <property type="entry name" value="Ig-like_fold"/>
</dbReference>
<reference evidence="3 4" key="1">
    <citation type="submission" date="2018-06" db="EMBL/GenBank/DDBJ databases">
        <title>Chryseolinea flavus sp. nov., a member of the phylum Bacteroidetes isolated from soil.</title>
        <authorList>
            <person name="Li Y."/>
            <person name="Wang J."/>
        </authorList>
    </citation>
    <scope>NUCLEOTIDE SEQUENCE [LARGE SCALE GENOMIC DNA]</scope>
    <source>
        <strain evidence="3 4">SDU1-6</strain>
    </source>
</reference>
<dbReference type="NCBIfam" id="TIGR04183">
    <property type="entry name" value="Por_Secre_tail"/>
    <property type="match status" value="1"/>
</dbReference>
<evidence type="ECO:0000256" key="1">
    <source>
        <dbReference type="SAM" id="SignalP"/>
    </source>
</evidence>